<dbReference type="Pfam" id="PF12846">
    <property type="entry name" value="AAA_10"/>
    <property type="match status" value="1"/>
</dbReference>
<sequence length="848" mass="92756">MRIPATSMAANLMFTRSGVVWATWRLKGLAYGFDNLEKKILAKAHHQALYQAMIGESLLLGLCADFDPAVVVERMMSGVNMAESQEYLTEVELTFEELQTIPVGERAYFLSVPLRPLSPLDRAKSFVHSADAGVREQLALPKRFATQTEIAHALQAAREVQEAIPSDFHPSPAGAAQMVWVNQHMQQRGLGMDLSVPTAATVARDRLDAPSGTHIISSGAELAEPHLDEGGQSDLVDTKVAKYIPFKRRYLKVTHLNASDETQSYQTLMAMTGTPKGGFVFPGVEFISRLDDLPVDADFAIRLSTTPAAKVRQRNKKAENALEEQYGQQGISNSLIGGSNDLDDVARSIIEYDASLNRTDSEVEVQATTIIAVGAPTPEEAKAKAKYIADDYARREFTFDAPLGGQEELWWAMQPGVPTSRLVRELAQITTGREFAFGIPLTSNDLGDEEGFRIADNISAGRRSPMLMNPAGNMENDISGSFAAAGEPGGGKSVFLKTAAGHVVDRGGILFIIDRTPNREYANFAKSLIPSRTVILDVVHPDYSLDPLRIFGRQVGGRLAQSLLSVLLGIKSNSDEGALLARILKEREEVTSLNALVELLDSGAGLAGNRATMAQTLSDRIRVVTGTEFSDVLFDSSLPPLPMTAQATAILTDGLEQPTRDELMNESLKSELSVEKIVGRAIYALLAAIGKFRCFEDSSQMALFLVDECYHMTTSPEGENEIISLIRDGRKHKAAIALGSHDAKHDFGGEVLRGLIPLRFVFRCRDETIAKNNLAWLGLKEERWVETVMKHLSPIGEGGEVPPHRRGECLVRDSVNRFGKAQIMAPRNPARRKAVLTTPPKAREMQKV</sequence>
<organism evidence="2 3">
    <name type="scientific">Arthrobacter glacialis</name>
    <dbReference type="NCBI Taxonomy" id="1664"/>
    <lineage>
        <taxon>Bacteria</taxon>
        <taxon>Bacillati</taxon>
        <taxon>Actinomycetota</taxon>
        <taxon>Actinomycetes</taxon>
        <taxon>Micrococcales</taxon>
        <taxon>Micrococcaceae</taxon>
        <taxon>Arthrobacter</taxon>
    </lineage>
</organism>
<dbReference type="SUPFAM" id="SSF52540">
    <property type="entry name" value="P-loop containing nucleoside triphosphate hydrolases"/>
    <property type="match status" value="1"/>
</dbReference>
<evidence type="ECO:0000313" key="3">
    <source>
        <dbReference type="Proteomes" id="UP000237061"/>
    </source>
</evidence>
<comment type="caution">
    <text evidence="2">The sequence shown here is derived from an EMBL/GenBank/DDBJ whole genome shotgun (WGS) entry which is preliminary data.</text>
</comment>
<evidence type="ECO:0000313" key="2">
    <source>
        <dbReference type="EMBL" id="POH72544.1"/>
    </source>
</evidence>
<accession>A0A2S3ZTX9</accession>
<dbReference type="InterPro" id="IPR027417">
    <property type="entry name" value="P-loop_NTPase"/>
</dbReference>
<feature type="region of interest" description="Disordered" evidence="1">
    <location>
        <begin position="828"/>
        <end position="848"/>
    </location>
</feature>
<dbReference type="EMBL" id="PPXC01000013">
    <property type="protein sequence ID" value="POH72544.1"/>
    <property type="molecule type" value="Genomic_DNA"/>
</dbReference>
<protein>
    <submittedName>
        <fullName evidence="2">Type IV secretion system protein VirB4</fullName>
    </submittedName>
</protein>
<dbReference type="AlphaFoldDB" id="A0A2S3ZTX9"/>
<dbReference type="Gene3D" id="3.40.50.300">
    <property type="entry name" value="P-loop containing nucleotide triphosphate hydrolases"/>
    <property type="match status" value="1"/>
</dbReference>
<keyword evidence="3" id="KW-1185">Reference proteome</keyword>
<proteinExistence type="predicted"/>
<reference evidence="2 3" key="1">
    <citation type="submission" date="2018-01" db="EMBL/GenBank/DDBJ databases">
        <title>Arthrobacter sp. nov., from glaciers in China.</title>
        <authorList>
            <person name="Liu Q."/>
            <person name="Xin Y.-H."/>
        </authorList>
    </citation>
    <scope>NUCLEOTIDE SEQUENCE [LARGE SCALE GENOMIC DNA]</scope>
    <source>
        <strain evidence="2 3">HLT2-12-2</strain>
    </source>
</reference>
<gene>
    <name evidence="2" type="ORF">CVS27_15600</name>
</gene>
<dbReference type="Proteomes" id="UP000237061">
    <property type="component" value="Unassembled WGS sequence"/>
</dbReference>
<name>A0A2S3ZTX9_ARTGL</name>
<evidence type="ECO:0000256" key="1">
    <source>
        <dbReference type="SAM" id="MobiDB-lite"/>
    </source>
</evidence>
<dbReference type="RefSeq" id="WP_103466767.1">
    <property type="nucleotide sequence ID" value="NZ_PPXC01000013.1"/>
</dbReference>